<name>A0A0N5B4G4_STREA</name>
<dbReference type="Proteomes" id="UP000046392">
    <property type="component" value="Unplaced"/>
</dbReference>
<reference evidence="2" key="1">
    <citation type="submission" date="2017-02" db="UniProtKB">
        <authorList>
            <consortium name="WormBaseParasite"/>
        </authorList>
    </citation>
    <scope>IDENTIFICATION</scope>
</reference>
<dbReference type="WBParaSite" id="SPAL_0000096600.1">
    <property type="protein sequence ID" value="SPAL_0000096600.1"/>
    <property type="gene ID" value="SPAL_0000096600"/>
</dbReference>
<keyword evidence="1" id="KW-1185">Reference proteome</keyword>
<protein>
    <submittedName>
        <fullName evidence="2">Defensin-like protein</fullName>
    </submittedName>
</protein>
<evidence type="ECO:0000313" key="2">
    <source>
        <dbReference type="WBParaSite" id="SPAL_0000096600.1"/>
    </source>
</evidence>
<dbReference type="AlphaFoldDB" id="A0A0N5B4G4"/>
<evidence type="ECO:0000313" key="1">
    <source>
        <dbReference type="Proteomes" id="UP000046392"/>
    </source>
</evidence>
<organism evidence="1 2">
    <name type="scientific">Strongyloides papillosus</name>
    <name type="common">Intestinal threadworm</name>
    <dbReference type="NCBI Taxonomy" id="174720"/>
    <lineage>
        <taxon>Eukaryota</taxon>
        <taxon>Metazoa</taxon>
        <taxon>Ecdysozoa</taxon>
        <taxon>Nematoda</taxon>
        <taxon>Chromadorea</taxon>
        <taxon>Rhabditida</taxon>
        <taxon>Tylenchina</taxon>
        <taxon>Panagrolaimomorpha</taxon>
        <taxon>Strongyloidoidea</taxon>
        <taxon>Strongyloididae</taxon>
        <taxon>Strongyloides</taxon>
    </lineage>
</organism>
<proteinExistence type="predicted"/>
<sequence length="83" mass="9342">MFPEGIRYIIVIKKMKIIFISVILTFILFIHEVNCSDSIILDPCDEASCSAHCAFEGKTNGHCIKVVKNRNKRSIGLSECHCV</sequence>
<accession>A0A0N5B4G4</accession>